<keyword evidence="3" id="KW-0520">NAD</keyword>
<gene>
    <name evidence="7" type="primary">cobB</name>
    <name evidence="7" type="ORF">CHO01_05340</name>
    <name evidence="8" type="ORF">HNR08_001890</name>
</gene>
<proteinExistence type="predicted"/>
<dbReference type="Proteomes" id="UP000564629">
    <property type="component" value="Unassembled WGS sequence"/>
</dbReference>
<evidence type="ECO:0000259" key="6">
    <source>
        <dbReference type="PROSITE" id="PS50305"/>
    </source>
</evidence>
<comment type="caution">
    <text evidence="7">The sequence shown here is derived from an EMBL/GenBank/DDBJ whole genome shotgun (WGS) entry which is preliminary data.</text>
</comment>
<dbReference type="Gene3D" id="3.40.50.1220">
    <property type="entry name" value="TPP-binding domain"/>
    <property type="match status" value="1"/>
</dbReference>
<keyword evidence="9" id="KW-1185">Reference proteome</keyword>
<organism evidence="7 9">
    <name type="scientific">Cellulomonas hominis</name>
    <dbReference type="NCBI Taxonomy" id="156981"/>
    <lineage>
        <taxon>Bacteria</taxon>
        <taxon>Bacillati</taxon>
        <taxon>Actinomycetota</taxon>
        <taxon>Actinomycetes</taxon>
        <taxon>Micrococcales</taxon>
        <taxon>Cellulomonadaceae</taxon>
        <taxon>Cellulomonas</taxon>
    </lineage>
</organism>
<feature type="compositionally biased region" description="Pro residues" evidence="5">
    <location>
        <begin position="1"/>
        <end position="10"/>
    </location>
</feature>
<keyword evidence="2" id="KW-0808">Transferase</keyword>
<evidence type="ECO:0000313" key="7">
    <source>
        <dbReference type="EMBL" id="GEL45418.1"/>
    </source>
</evidence>
<dbReference type="AlphaFoldDB" id="A0A511FC75"/>
<dbReference type="PROSITE" id="PS50305">
    <property type="entry name" value="SIRTUIN"/>
    <property type="match status" value="1"/>
</dbReference>
<dbReference type="Gene3D" id="3.30.1600.10">
    <property type="entry name" value="SIR2/SIRT2 'Small Domain"/>
    <property type="match status" value="1"/>
</dbReference>
<name>A0A511FC75_9CELL</name>
<dbReference type="GO" id="GO:0070403">
    <property type="term" value="F:NAD+ binding"/>
    <property type="evidence" value="ECO:0007669"/>
    <property type="project" value="InterPro"/>
</dbReference>
<evidence type="ECO:0000256" key="1">
    <source>
        <dbReference type="ARBA" id="ARBA00012928"/>
    </source>
</evidence>
<dbReference type="EC" id="2.3.1.286" evidence="1"/>
<evidence type="ECO:0000313" key="8">
    <source>
        <dbReference type="EMBL" id="MBB5473154.1"/>
    </source>
</evidence>
<accession>A0A511FC75</accession>
<evidence type="ECO:0000256" key="5">
    <source>
        <dbReference type="SAM" id="MobiDB-lite"/>
    </source>
</evidence>
<dbReference type="InterPro" id="IPR029035">
    <property type="entry name" value="DHS-like_NAD/FAD-binding_dom"/>
</dbReference>
<evidence type="ECO:0000256" key="4">
    <source>
        <dbReference type="PROSITE-ProRule" id="PRU00236"/>
    </source>
</evidence>
<dbReference type="EMBL" id="JACHDN010000001">
    <property type="protein sequence ID" value="MBB5473154.1"/>
    <property type="molecule type" value="Genomic_DNA"/>
</dbReference>
<dbReference type="GO" id="GO:0017136">
    <property type="term" value="F:histone deacetylase activity, NAD-dependent"/>
    <property type="evidence" value="ECO:0007669"/>
    <property type="project" value="TreeGrafter"/>
</dbReference>
<dbReference type="InterPro" id="IPR026590">
    <property type="entry name" value="Ssirtuin_cat_dom"/>
</dbReference>
<feature type="region of interest" description="Disordered" evidence="5">
    <location>
        <begin position="1"/>
        <end position="20"/>
    </location>
</feature>
<dbReference type="Proteomes" id="UP000321723">
    <property type="component" value="Unassembled WGS sequence"/>
</dbReference>
<dbReference type="InterPro" id="IPR003000">
    <property type="entry name" value="Sirtuin"/>
</dbReference>
<comment type="caution">
    <text evidence="4">Lacks conserved residue(s) required for the propagation of feature annotation.</text>
</comment>
<reference evidence="7 9" key="1">
    <citation type="submission" date="2019-07" db="EMBL/GenBank/DDBJ databases">
        <title>Whole genome shotgun sequence of Cellulomonas hominis NBRC 16055.</title>
        <authorList>
            <person name="Hosoyama A."/>
            <person name="Uohara A."/>
            <person name="Ohji S."/>
            <person name="Ichikawa N."/>
        </authorList>
    </citation>
    <scope>NUCLEOTIDE SEQUENCE [LARGE SCALE GENOMIC DNA]</scope>
    <source>
        <strain evidence="7 9">NBRC 16055</strain>
    </source>
</reference>
<dbReference type="InterPro" id="IPR050134">
    <property type="entry name" value="NAD-dep_sirtuin_deacylases"/>
</dbReference>
<sequence length="301" mass="32133">MTSPTPPRLPIPAHDDVRPRPGTVADAVALLRGSRVAVLTGAGLSTDSGIPDYRGPDSPPRNPMTYQQFVGDPAFRRHYWARNHVGWRFVHRTHPNAGHRALASMEAHGVVVGVITQNVDLLHEQAGSRRVIDLHGRYDRVVCLRCGRAVTRQELAERLDALNPGFAESVGAVDDVEIAPDADAVIERTADFVVADCWQPDPDGGDGPCGGMLKPDIVYFGETVPAERVAAAYALVDDGDALLVAGSSLTVQSGLRFVRHAAAAGKPVVILNRGATRGDPLATLTLDAGTTETLVELAERL</sequence>
<dbReference type="PANTHER" id="PTHR11085">
    <property type="entry name" value="NAD-DEPENDENT PROTEIN DEACYLASE SIRTUIN-5, MITOCHONDRIAL-RELATED"/>
    <property type="match status" value="1"/>
</dbReference>
<evidence type="ECO:0000256" key="2">
    <source>
        <dbReference type="ARBA" id="ARBA00022679"/>
    </source>
</evidence>
<dbReference type="Pfam" id="PF02146">
    <property type="entry name" value="SIR2"/>
    <property type="match status" value="1"/>
</dbReference>
<protein>
    <recommendedName>
        <fullName evidence="1">protein acetyllysine N-acetyltransferase</fullName>
        <ecNumber evidence="1">2.3.1.286</ecNumber>
    </recommendedName>
</protein>
<evidence type="ECO:0000313" key="9">
    <source>
        <dbReference type="Proteomes" id="UP000321723"/>
    </source>
</evidence>
<dbReference type="PANTHER" id="PTHR11085:SF10">
    <property type="entry name" value="NAD-DEPENDENT PROTEIN DEACYLASE SIRTUIN-5, MITOCHONDRIAL-RELATED"/>
    <property type="match status" value="1"/>
</dbReference>
<dbReference type="EMBL" id="BJVQ01000004">
    <property type="protein sequence ID" value="GEL45418.1"/>
    <property type="molecule type" value="Genomic_DNA"/>
</dbReference>
<evidence type="ECO:0000256" key="3">
    <source>
        <dbReference type="ARBA" id="ARBA00023027"/>
    </source>
</evidence>
<feature type="domain" description="Deacetylase sirtuin-type" evidence="6">
    <location>
        <begin position="17"/>
        <end position="301"/>
    </location>
</feature>
<dbReference type="SUPFAM" id="SSF52467">
    <property type="entry name" value="DHS-like NAD/FAD-binding domain"/>
    <property type="match status" value="1"/>
</dbReference>
<reference evidence="8 10" key="2">
    <citation type="submission" date="2020-08" db="EMBL/GenBank/DDBJ databases">
        <title>Sequencing the genomes of 1000 actinobacteria strains.</title>
        <authorList>
            <person name="Klenk H.-P."/>
        </authorList>
    </citation>
    <scope>NUCLEOTIDE SEQUENCE [LARGE SCALE GENOMIC DNA]</scope>
    <source>
        <strain evidence="8 10">DSM 9581</strain>
    </source>
</reference>
<evidence type="ECO:0000313" key="10">
    <source>
        <dbReference type="Proteomes" id="UP000564629"/>
    </source>
</evidence>
<dbReference type="InterPro" id="IPR026591">
    <property type="entry name" value="Sirtuin_cat_small_dom_sf"/>
</dbReference>